<organism evidence="1 2">
    <name type="scientific">Vibrio agarivorans</name>
    <dbReference type="NCBI Taxonomy" id="153622"/>
    <lineage>
        <taxon>Bacteria</taxon>
        <taxon>Pseudomonadati</taxon>
        <taxon>Pseudomonadota</taxon>
        <taxon>Gammaproteobacteria</taxon>
        <taxon>Vibrionales</taxon>
        <taxon>Vibrionaceae</taxon>
        <taxon>Vibrio</taxon>
    </lineage>
</organism>
<protein>
    <recommendedName>
        <fullName evidence="3">DUF1481 domain-containing protein</fullName>
    </recommendedName>
</protein>
<dbReference type="EMBL" id="JAUEOZ010000001">
    <property type="protein sequence ID" value="MDN2480017.1"/>
    <property type="molecule type" value="Genomic_DNA"/>
</dbReference>
<evidence type="ECO:0000313" key="2">
    <source>
        <dbReference type="Proteomes" id="UP001169719"/>
    </source>
</evidence>
<name>A0ABT7XW61_9VIBR</name>
<comment type="caution">
    <text evidence="1">The sequence shown here is derived from an EMBL/GenBank/DDBJ whole genome shotgun (WGS) entry which is preliminary data.</text>
</comment>
<accession>A0ABT7XW61</accession>
<evidence type="ECO:0008006" key="3">
    <source>
        <dbReference type="Google" id="ProtNLM"/>
    </source>
</evidence>
<dbReference type="Proteomes" id="UP001169719">
    <property type="component" value="Unassembled WGS sequence"/>
</dbReference>
<sequence>MQYLYTLSLFTILLITGCKDSIRIIDDVYECTTVKVDGYTYNVEAFTGLGTIGYIKNGLTPHSDCTPAIIESNSGTTHYRYYQHGQPANSKEGVSSLSFWRSTSGQSMLNATRLKNNGVITREDGTLNRIQLMEWQEWFGDVLAQNAFNGSLEHSVLIEVGENSKERRWDENTQQWQCIYRNNGSLIEISDACIEEALSDELHLGLSIPSEPYLEQLEKSKRRYQTDEDKLIRDLNDYFGDWY</sequence>
<reference evidence="1" key="1">
    <citation type="submission" date="2024-05" db="EMBL/GenBank/DDBJ databases">
        <title>Genome Sequences of Four Agar- Degrading Marine Bacteria.</title>
        <authorList>
            <person name="Phillips E.K."/>
            <person name="Shaffer J.C."/>
            <person name="Henson M.W."/>
            <person name="Temperton B."/>
            <person name="Thrash C.J."/>
            <person name="Martin M.O."/>
        </authorList>
    </citation>
    <scope>NUCLEOTIDE SEQUENCE</scope>
    <source>
        <strain evidence="1">EKP203</strain>
    </source>
</reference>
<proteinExistence type="predicted"/>
<evidence type="ECO:0000313" key="1">
    <source>
        <dbReference type="EMBL" id="MDN2480017.1"/>
    </source>
</evidence>
<keyword evidence="2" id="KW-1185">Reference proteome</keyword>
<gene>
    <name evidence="1" type="ORF">QWJ08_01075</name>
</gene>
<dbReference type="RefSeq" id="WP_289960339.1">
    <property type="nucleotide sequence ID" value="NZ_JAUEOZ010000001.1"/>
</dbReference>